<evidence type="ECO:0000313" key="4">
    <source>
        <dbReference type="EMBL" id="RCU42727.1"/>
    </source>
</evidence>
<dbReference type="RefSeq" id="WP_114303939.1">
    <property type="nucleotide sequence ID" value="NZ_QPIE01000005.1"/>
</dbReference>
<feature type="signal peptide" evidence="2">
    <location>
        <begin position="1"/>
        <end position="16"/>
    </location>
</feature>
<reference evidence="4 5" key="1">
    <citation type="submission" date="2018-07" db="EMBL/GenBank/DDBJ databases">
        <title>Chryseobacterium lacus sp. nov., isolated from lake water.</title>
        <authorList>
            <person name="Li C.-M."/>
        </authorList>
    </citation>
    <scope>NUCLEOTIDE SEQUENCE [LARGE SCALE GENOMIC DNA]</scope>
    <source>
        <strain evidence="4 5">YLOS41</strain>
    </source>
</reference>
<evidence type="ECO:0000313" key="5">
    <source>
        <dbReference type="Proteomes" id="UP000252172"/>
    </source>
</evidence>
<sequence>MKKTLLFLLFSQMFFAQQPDLVTNDWYVSQIEWSGQTIIRPVSDHTLQPSQFTPSGNGQYQFYSKYFNTSAANDVTFVSTDTFTTANGFSCTLQYYFGNNYVAVNDFDDKHCQILGGSTTHPYQIINNGTNKTLIISNPNNGNKVYYNNYYLSNREAEMKPGFRIFPNPALEEIHIENVEKNKKVQIFDLSGKLLESSMSKEKMSINIQHFTKGQYLLKIESYPSQFFLKE</sequence>
<dbReference type="NCBIfam" id="TIGR04183">
    <property type="entry name" value="Por_Secre_tail"/>
    <property type="match status" value="1"/>
</dbReference>
<organism evidence="4 5">
    <name type="scientific">Chryseobacterium lacus</name>
    <dbReference type="NCBI Taxonomy" id="2058346"/>
    <lineage>
        <taxon>Bacteria</taxon>
        <taxon>Pseudomonadati</taxon>
        <taxon>Bacteroidota</taxon>
        <taxon>Flavobacteriia</taxon>
        <taxon>Flavobacteriales</taxon>
        <taxon>Weeksellaceae</taxon>
        <taxon>Chryseobacterium group</taxon>
        <taxon>Chryseobacterium</taxon>
    </lineage>
</organism>
<evidence type="ECO:0000259" key="3">
    <source>
        <dbReference type="Pfam" id="PF18962"/>
    </source>
</evidence>
<gene>
    <name evidence="4" type="ORF">DQ356_07890</name>
</gene>
<comment type="caution">
    <text evidence="4">The sequence shown here is derived from an EMBL/GenBank/DDBJ whole genome shotgun (WGS) entry which is preliminary data.</text>
</comment>
<evidence type="ECO:0000256" key="2">
    <source>
        <dbReference type="SAM" id="SignalP"/>
    </source>
</evidence>
<dbReference type="InterPro" id="IPR026444">
    <property type="entry name" value="Secre_tail"/>
</dbReference>
<dbReference type="AlphaFoldDB" id="A0A368MWU0"/>
<dbReference type="OrthoDB" id="1433593at2"/>
<feature type="domain" description="Secretion system C-terminal sorting" evidence="3">
    <location>
        <begin position="165"/>
        <end position="223"/>
    </location>
</feature>
<evidence type="ECO:0000256" key="1">
    <source>
        <dbReference type="ARBA" id="ARBA00022729"/>
    </source>
</evidence>
<dbReference type="EMBL" id="QPIE01000005">
    <property type="protein sequence ID" value="RCU42727.1"/>
    <property type="molecule type" value="Genomic_DNA"/>
</dbReference>
<feature type="chain" id="PRO_5017010553" evidence="2">
    <location>
        <begin position="17"/>
        <end position="231"/>
    </location>
</feature>
<dbReference type="Pfam" id="PF18962">
    <property type="entry name" value="Por_Secre_tail"/>
    <property type="match status" value="1"/>
</dbReference>
<keyword evidence="5" id="KW-1185">Reference proteome</keyword>
<keyword evidence="1 2" id="KW-0732">Signal</keyword>
<dbReference type="Proteomes" id="UP000252172">
    <property type="component" value="Unassembled WGS sequence"/>
</dbReference>
<name>A0A368MWU0_9FLAO</name>
<protein>
    <submittedName>
        <fullName evidence="4">T9SS C-terminal target domain-containing protein</fullName>
    </submittedName>
</protein>
<proteinExistence type="predicted"/>
<accession>A0A368MWU0</accession>